<dbReference type="InterPro" id="IPR017437">
    <property type="entry name" value="ATP-NAD_kinase_PpnK-typ_C"/>
</dbReference>
<keyword evidence="8" id="KW-0963">Cytoplasm</keyword>
<dbReference type="EMBL" id="CP104064">
    <property type="protein sequence ID" value="WAH39018.1"/>
    <property type="molecule type" value="Genomic_DNA"/>
</dbReference>
<evidence type="ECO:0000313" key="9">
    <source>
        <dbReference type="EMBL" id="WAH39018.1"/>
    </source>
</evidence>
<dbReference type="InterPro" id="IPR002504">
    <property type="entry name" value="NADK"/>
</dbReference>
<dbReference type="InterPro" id="IPR017438">
    <property type="entry name" value="ATP-NAD_kinase_N"/>
</dbReference>
<dbReference type="Pfam" id="PF01513">
    <property type="entry name" value="NAD_kinase"/>
    <property type="match status" value="1"/>
</dbReference>
<dbReference type="Pfam" id="PF20143">
    <property type="entry name" value="NAD_kinase_C"/>
    <property type="match status" value="1"/>
</dbReference>
<keyword evidence="5 8" id="KW-0521">NADP</keyword>
<comment type="similarity">
    <text evidence="8">Belongs to the NAD kinase family.</text>
</comment>
<evidence type="ECO:0000256" key="8">
    <source>
        <dbReference type="HAMAP-Rule" id="MF_00361"/>
    </source>
</evidence>
<evidence type="ECO:0000313" key="10">
    <source>
        <dbReference type="Proteomes" id="UP001164803"/>
    </source>
</evidence>
<comment type="function">
    <text evidence="8">Involved in the regulation of the intracellular balance of NAD and NADP, and is a key enzyme in the biosynthesis of NADP. Catalyzes specifically the phosphorylation on 2'-hydroxyl of the adenosine moiety of NAD to yield NADP.</text>
</comment>
<dbReference type="PANTHER" id="PTHR20275:SF0">
    <property type="entry name" value="NAD KINASE"/>
    <property type="match status" value="1"/>
</dbReference>
<evidence type="ECO:0000256" key="5">
    <source>
        <dbReference type="ARBA" id="ARBA00022857"/>
    </source>
</evidence>
<accession>A0ABY6Z906</accession>
<comment type="cofactor">
    <cofactor evidence="8">
        <name>a divalent metal cation</name>
        <dbReference type="ChEBI" id="CHEBI:60240"/>
    </cofactor>
</comment>
<evidence type="ECO:0000256" key="6">
    <source>
        <dbReference type="ARBA" id="ARBA00023027"/>
    </source>
</evidence>
<evidence type="ECO:0000256" key="2">
    <source>
        <dbReference type="ARBA" id="ARBA00022741"/>
    </source>
</evidence>
<feature type="binding site" evidence="8">
    <location>
        <position position="165"/>
    </location>
    <ligand>
        <name>NAD(+)</name>
        <dbReference type="ChEBI" id="CHEBI:57540"/>
    </ligand>
</feature>
<keyword evidence="4 8" id="KW-0067">ATP-binding</keyword>
<feature type="binding site" evidence="8">
    <location>
        <position position="237"/>
    </location>
    <ligand>
        <name>NAD(+)</name>
        <dbReference type="ChEBI" id="CHEBI:57540"/>
    </ligand>
</feature>
<keyword evidence="6 8" id="KW-0520">NAD</keyword>
<dbReference type="Proteomes" id="UP001164803">
    <property type="component" value="Chromosome"/>
</dbReference>
<feature type="binding site" evidence="8">
    <location>
        <position position="148"/>
    </location>
    <ligand>
        <name>NAD(+)</name>
        <dbReference type="ChEBI" id="CHEBI:57540"/>
    </ligand>
</feature>
<comment type="subcellular location">
    <subcellularLocation>
        <location evidence="8">Cytoplasm</location>
    </subcellularLocation>
</comment>
<feature type="binding site" evidence="8">
    <location>
        <begin position="63"/>
        <end position="64"/>
    </location>
    <ligand>
        <name>NAD(+)</name>
        <dbReference type="ChEBI" id="CHEBI:57540"/>
    </ligand>
</feature>
<gene>
    <name evidence="8" type="primary">nadK</name>
    <name evidence="9" type="ORF">NZD86_11310</name>
</gene>
<evidence type="ECO:0000256" key="3">
    <source>
        <dbReference type="ARBA" id="ARBA00022777"/>
    </source>
</evidence>
<evidence type="ECO:0000256" key="7">
    <source>
        <dbReference type="ARBA" id="ARBA00047925"/>
    </source>
</evidence>
<dbReference type="Gene3D" id="3.40.50.10330">
    <property type="entry name" value="Probable inorganic polyphosphate/atp-NAD kinase, domain 1"/>
    <property type="match status" value="1"/>
</dbReference>
<dbReference type="SUPFAM" id="SSF111331">
    <property type="entry name" value="NAD kinase/diacylglycerol kinase-like"/>
    <property type="match status" value="1"/>
</dbReference>
<name>A0ABY6Z906_9BACL</name>
<reference evidence="9" key="1">
    <citation type="submission" date="2022-08" db="EMBL/GenBank/DDBJ databases">
        <title>Alicyclobacillus dauci DSM2870, complete genome.</title>
        <authorList>
            <person name="Wang Q."/>
            <person name="Cai R."/>
            <person name="Wang Z."/>
        </authorList>
    </citation>
    <scope>NUCLEOTIDE SEQUENCE</scope>
    <source>
        <strain evidence="9">DSM 28700</strain>
    </source>
</reference>
<organism evidence="9 10">
    <name type="scientific">Alicyclobacillus dauci</name>
    <dbReference type="NCBI Taxonomy" id="1475485"/>
    <lineage>
        <taxon>Bacteria</taxon>
        <taxon>Bacillati</taxon>
        <taxon>Bacillota</taxon>
        <taxon>Bacilli</taxon>
        <taxon>Bacillales</taxon>
        <taxon>Alicyclobacillaceae</taxon>
        <taxon>Alicyclobacillus</taxon>
    </lineage>
</organism>
<dbReference type="Gene3D" id="2.60.200.30">
    <property type="entry name" value="Probable inorganic polyphosphate/atp-NAD kinase, domain 2"/>
    <property type="match status" value="1"/>
</dbReference>
<dbReference type="InterPro" id="IPR016064">
    <property type="entry name" value="NAD/diacylglycerol_kinase_sf"/>
</dbReference>
<feature type="binding site" evidence="8">
    <location>
        <begin position="178"/>
        <end position="183"/>
    </location>
    <ligand>
        <name>NAD(+)</name>
        <dbReference type="ChEBI" id="CHEBI:57540"/>
    </ligand>
</feature>
<dbReference type="PANTHER" id="PTHR20275">
    <property type="entry name" value="NAD KINASE"/>
    <property type="match status" value="1"/>
</dbReference>
<feature type="binding site" evidence="8">
    <location>
        <begin position="137"/>
        <end position="138"/>
    </location>
    <ligand>
        <name>NAD(+)</name>
        <dbReference type="ChEBI" id="CHEBI:57540"/>
    </ligand>
</feature>
<keyword evidence="2 8" id="KW-0547">Nucleotide-binding</keyword>
<dbReference type="EC" id="2.7.1.23" evidence="8"/>
<sequence>MRKIALVYNPSKPQACSVRQEVETRLTAAGISVIDIAADRETSILEVDPEIRFVELAMVLGGDGTLLGVARQLAPSNIPLLGINVGHLGFLTESEPSQLGPAITRIIKSDYKLEKRMMLEAFVYRQQSEIAQFSALNDVGLGKGSFARMVTVDVHVDDVYLDTYRGDGVIISTPTGSTAYSLSCGGPIVSPHLQVMLVTPVCPHTLFSRPCVIDASQTVRATVQATHKDVDLSVDGQEGIPLQSGDEIIIRRAPYETTLVRWPDREFFSVLRSKLHNSTETRTVR</sequence>
<feature type="binding site" evidence="8">
    <location>
        <position position="167"/>
    </location>
    <ligand>
        <name>NAD(+)</name>
        <dbReference type="ChEBI" id="CHEBI:57540"/>
    </ligand>
</feature>
<keyword evidence="10" id="KW-1185">Reference proteome</keyword>
<feature type="active site" description="Proton acceptor" evidence="8">
    <location>
        <position position="63"/>
    </location>
</feature>
<protein>
    <recommendedName>
        <fullName evidence="8">NAD kinase</fullName>
        <ecNumber evidence="8">2.7.1.23</ecNumber>
    </recommendedName>
    <alternativeName>
        <fullName evidence="8">ATP-dependent NAD kinase</fullName>
    </alternativeName>
</protein>
<dbReference type="GO" id="GO:0016301">
    <property type="term" value="F:kinase activity"/>
    <property type="evidence" value="ECO:0007669"/>
    <property type="project" value="UniProtKB-KW"/>
</dbReference>
<keyword evidence="1 8" id="KW-0808">Transferase</keyword>
<comment type="catalytic activity">
    <reaction evidence="7 8">
        <text>NAD(+) + ATP = ADP + NADP(+) + H(+)</text>
        <dbReference type="Rhea" id="RHEA:18629"/>
        <dbReference type="ChEBI" id="CHEBI:15378"/>
        <dbReference type="ChEBI" id="CHEBI:30616"/>
        <dbReference type="ChEBI" id="CHEBI:57540"/>
        <dbReference type="ChEBI" id="CHEBI:58349"/>
        <dbReference type="ChEBI" id="CHEBI:456216"/>
        <dbReference type="EC" id="2.7.1.23"/>
    </reaction>
</comment>
<proteinExistence type="inferred from homology"/>
<evidence type="ECO:0000256" key="4">
    <source>
        <dbReference type="ARBA" id="ARBA00022840"/>
    </source>
</evidence>
<keyword evidence="3 8" id="KW-0418">Kinase</keyword>
<evidence type="ECO:0000256" key="1">
    <source>
        <dbReference type="ARBA" id="ARBA00022679"/>
    </source>
</evidence>
<dbReference type="RefSeq" id="WP_268046654.1">
    <property type="nucleotide sequence ID" value="NZ_CP104064.1"/>
</dbReference>
<comment type="caution">
    <text evidence="8">Lacks conserved residue(s) required for the propagation of feature annotation.</text>
</comment>
<dbReference type="HAMAP" id="MF_00361">
    <property type="entry name" value="NAD_kinase"/>
    <property type="match status" value="1"/>
</dbReference>